<evidence type="ECO:0000313" key="2">
    <source>
        <dbReference type="EMBL" id="GKT47526.1"/>
    </source>
</evidence>
<dbReference type="GeneID" id="73328509"/>
<reference evidence="2 3" key="1">
    <citation type="submission" date="2022-03" db="EMBL/GenBank/DDBJ databases">
        <title>Genome data of Colletotrichum spp.</title>
        <authorList>
            <person name="Utami Y.D."/>
            <person name="Hiruma K."/>
        </authorList>
    </citation>
    <scope>NUCLEOTIDE SEQUENCE [LARGE SCALE GENOMIC DNA]</scope>
    <source>
        <strain evidence="2 3">MAFF 239500</strain>
    </source>
</reference>
<proteinExistence type="predicted"/>
<dbReference type="EMBL" id="BQXU01000019">
    <property type="protein sequence ID" value="GKT47526.1"/>
    <property type="molecule type" value="Genomic_DNA"/>
</dbReference>
<sequence length="232" mass="24984">MSPVANCILNRAGLKPTGGGRSGCDHGGKAQVYVRGGTSQGRIGIIYSYYVPKVRWAKGNGNGHRHYWASVVVWVNQWGCDTDDISALWPVGISYTSDHLTWATAPAGEISFKPSGVGVDMATNPRMKIHDKAISPFTGADGDLVYQPTLISWDSLPEPAQKALTDVKYDKTQAPFNDANFQSQLDAAYREGFFAGLPTDADCISEQPDEIDIPDDPVTVTGAVSPSSTEME</sequence>
<dbReference type="PANTHER" id="PTHR33657:SF6">
    <property type="entry name" value="SECRETED PROTEIN"/>
    <property type="match status" value="1"/>
</dbReference>
<dbReference type="PANTHER" id="PTHR33657">
    <property type="entry name" value="DOMAIN PROTEIN, PUTATIVE (AFU_ORTHOLOGUE AFUA_5G00600)-RELATED"/>
    <property type="match status" value="1"/>
</dbReference>
<protein>
    <recommendedName>
        <fullName evidence="4">NPP1 domain-containing protein</fullName>
    </recommendedName>
</protein>
<dbReference type="RefSeq" id="XP_049129876.1">
    <property type="nucleotide sequence ID" value="XM_049273919.1"/>
</dbReference>
<keyword evidence="3" id="KW-1185">Reference proteome</keyword>
<evidence type="ECO:0008006" key="4">
    <source>
        <dbReference type="Google" id="ProtNLM"/>
    </source>
</evidence>
<dbReference type="AlphaFoldDB" id="A0AA37P8C8"/>
<dbReference type="Proteomes" id="UP001055115">
    <property type="component" value="Unassembled WGS sequence"/>
</dbReference>
<comment type="caution">
    <text evidence="2">The sequence shown here is derived from an EMBL/GenBank/DDBJ whole genome shotgun (WGS) entry which is preliminary data.</text>
</comment>
<evidence type="ECO:0000256" key="1">
    <source>
        <dbReference type="SAM" id="MobiDB-lite"/>
    </source>
</evidence>
<dbReference type="InterPro" id="IPR008701">
    <property type="entry name" value="NPP1"/>
</dbReference>
<feature type="region of interest" description="Disordered" evidence="1">
    <location>
        <begin position="211"/>
        <end position="232"/>
    </location>
</feature>
<name>A0AA37P8C8_9PEZI</name>
<gene>
    <name evidence="2" type="ORF">ColSpa_07707</name>
</gene>
<organism evidence="2 3">
    <name type="scientific">Colletotrichum spaethianum</name>
    <dbReference type="NCBI Taxonomy" id="700344"/>
    <lineage>
        <taxon>Eukaryota</taxon>
        <taxon>Fungi</taxon>
        <taxon>Dikarya</taxon>
        <taxon>Ascomycota</taxon>
        <taxon>Pezizomycotina</taxon>
        <taxon>Sordariomycetes</taxon>
        <taxon>Hypocreomycetidae</taxon>
        <taxon>Glomerellales</taxon>
        <taxon>Glomerellaceae</taxon>
        <taxon>Colletotrichum</taxon>
        <taxon>Colletotrichum spaethianum species complex</taxon>
    </lineage>
</organism>
<feature type="compositionally biased region" description="Polar residues" evidence="1">
    <location>
        <begin position="222"/>
        <end position="232"/>
    </location>
</feature>
<accession>A0AA37P8C8</accession>
<evidence type="ECO:0000313" key="3">
    <source>
        <dbReference type="Proteomes" id="UP001055115"/>
    </source>
</evidence>
<dbReference type="Pfam" id="PF05630">
    <property type="entry name" value="NPP1"/>
    <property type="match status" value="1"/>
</dbReference>